<dbReference type="EMBL" id="BMEV01000008">
    <property type="protein sequence ID" value="GGH71153.1"/>
    <property type="molecule type" value="Genomic_DNA"/>
</dbReference>
<keyword evidence="2 8" id="KW-1003">Cell membrane</keyword>
<keyword evidence="5 8" id="KW-0406">Ion transport</keyword>
<evidence type="ECO:0000313" key="9">
    <source>
        <dbReference type="EMBL" id="GGH71153.1"/>
    </source>
</evidence>
<dbReference type="GO" id="GO:0005384">
    <property type="term" value="F:manganese ion transmembrane transporter activity"/>
    <property type="evidence" value="ECO:0007669"/>
    <property type="project" value="UniProtKB-UniRule"/>
</dbReference>
<accession>A0A8J2ZPH9</accession>
<keyword evidence="4 8" id="KW-1133">Transmembrane helix</keyword>
<evidence type="ECO:0000256" key="4">
    <source>
        <dbReference type="ARBA" id="ARBA00022989"/>
    </source>
</evidence>
<evidence type="ECO:0000256" key="6">
    <source>
        <dbReference type="ARBA" id="ARBA00023136"/>
    </source>
</evidence>
<evidence type="ECO:0000256" key="8">
    <source>
        <dbReference type="HAMAP-Rule" id="MF_01521"/>
    </source>
</evidence>
<evidence type="ECO:0000256" key="3">
    <source>
        <dbReference type="ARBA" id="ARBA00022692"/>
    </source>
</evidence>
<protein>
    <recommendedName>
        <fullName evidence="8">Putative manganese efflux pump MntP</fullName>
    </recommendedName>
</protein>
<comment type="caution">
    <text evidence="9">The sequence shown here is derived from an EMBL/GenBank/DDBJ whole genome shotgun (WGS) entry which is preliminary data.</text>
</comment>
<feature type="transmembrane region" description="Helical" evidence="8">
    <location>
        <begin position="12"/>
        <end position="33"/>
    </location>
</feature>
<sequence length="184" mass="19336">MAQYVIGEFFSLLMIAFAVGMDAFSVSLGMGMLQLRLKRIAIIGFIIGVFHIVMPLLGIYLGKIISSQIGSFTAIVGACIIIAIGLQMIIHALFPDTNDRLSPVGAGLVLLAFTVSLDSFSVGLSLGMSQVKAIVAVLLFGICSTCMTWSGLLIGRKVRGLLGVYSEMLGGSILCGLGIAMLIS</sequence>
<comment type="function">
    <text evidence="8">Probably functions as a manganese efflux pump.</text>
</comment>
<keyword evidence="1 8" id="KW-0813">Transport</keyword>
<dbReference type="HAMAP" id="MF_01521">
    <property type="entry name" value="MntP_pump"/>
    <property type="match status" value="1"/>
</dbReference>
<gene>
    <name evidence="8 9" type="primary">mntP</name>
    <name evidence="9" type="ORF">GCM10010978_06780</name>
</gene>
<feature type="transmembrane region" description="Helical" evidence="8">
    <location>
        <begin position="72"/>
        <end position="94"/>
    </location>
</feature>
<keyword evidence="10" id="KW-1185">Reference proteome</keyword>
<evidence type="ECO:0000256" key="2">
    <source>
        <dbReference type="ARBA" id="ARBA00022475"/>
    </source>
</evidence>
<evidence type="ECO:0000256" key="1">
    <source>
        <dbReference type="ARBA" id="ARBA00022448"/>
    </source>
</evidence>
<proteinExistence type="inferred from homology"/>
<feature type="transmembrane region" description="Helical" evidence="8">
    <location>
        <begin position="161"/>
        <end position="183"/>
    </location>
</feature>
<keyword evidence="6 8" id="KW-0472">Membrane</keyword>
<dbReference type="InterPro" id="IPR022929">
    <property type="entry name" value="Put_MntP"/>
</dbReference>
<dbReference type="PANTHER" id="PTHR35529:SF1">
    <property type="entry name" value="MANGANESE EFFLUX PUMP MNTP-RELATED"/>
    <property type="match status" value="1"/>
</dbReference>
<dbReference type="InterPro" id="IPR003810">
    <property type="entry name" value="Mntp/YtaF"/>
</dbReference>
<reference evidence="9" key="1">
    <citation type="journal article" date="2014" name="Int. J. Syst. Evol. Microbiol.">
        <title>Complete genome sequence of Corynebacterium casei LMG S-19264T (=DSM 44701T), isolated from a smear-ripened cheese.</title>
        <authorList>
            <consortium name="US DOE Joint Genome Institute (JGI-PGF)"/>
            <person name="Walter F."/>
            <person name="Albersmeier A."/>
            <person name="Kalinowski J."/>
            <person name="Ruckert C."/>
        </authorList>
    </citation>
    <scope>NUCLEOTIDE SEQUENCE</scope>
    <source>
        <strain evidence="9">CGMCC 1.12360</strain>
    </source>
</reference>
<dbReference type="PANTHER" id="PTHR35529">
    <property type="entry name" value="MANGANESE EFFLUX PUMP MNTP-RELATED"/>
    <property type="match status" value="1"/>
</dbReference>
<dbReference type="AlphaFoldDB" id="A0A8J2ZPH9"/>
<evidence type="ECO:0000256" key="7">
    <source>
        <dbReference type="ARBA" id="ARBA00023211"/>
    </source>
</evidence>
<evidence type="ECO:0000256" key="5">
    <source>
        <dbReference type="ARBA" id="ARBA00023065"/>
    </source>
</evidence>
<dbReference type="Pfam" id="PF02659">
    <property type="entry name" value="Mntp"/>
    <property type="match status" value="1"/>
</dbReference>
<dbReference type="Proteomes" id="UP000602050">
    <property type="component" value="Unassembled WGS sequence"/>
</dbReference>
<keyword evidence="3 8" id="KW-0812">Transmembrane</keyword>
<feature type="transmembrane region" description="Helical" evidence="8">
    <location>
        <begin position="106"/>
        <end position="127"/>
    </location>
</feature>
<feature type="transmembrane region" description="Helical" evidence="8">
    <location>
        <begin position="133"/>
        <end position="154"/>
    </location>
</feature>
<name>A0A8J2ZPH9_9BACI</name>
<comment type="similarity">
    <text evidence="8">Belongs to the MntP (TC 9.B.29) family.</text>
</comment>
<organism evidence="9 10">
    <name type="scientific">Compostibacillus humi</name>
    <dbReference type="NCBI Taxonomy" id="1245525"/>
    <lineage>
        <taxon>Bacteria</taxon>
        <taxon>Bacillati</taxon>
        <taxon>Bacillota</taxon>
        <taxon>Bacilli</taxon>
        <taxon>Bacillales</taxon>
        <taxon>Bacillaceae</taxon>
        <taxon>Compostibacillus</taxon>
    </lineage>
</organism>
<dbReference type="RefSeq" id="WP_188390969.1">
    <property type="nucleotide sequence ID" value="NZ_BMEV01000008.1"/>
</dbReference>
<evidence type="ECO:0000313" key="10">
    <source>
        <dbReference type="Proteomes" id="UP000602050"/>
    </source>
</evidence>
<reference evidence="9" key="2">
    <citation type="submission" date="2020-09" db="EMBL/GenBank/DDBJ databases">
        <authorList>
            <person name="Sun Q."/>
            <person name="Zhou Y."/>
        </authorList>
    </citation>
    <scope>NUCLEOTIDE SEQUENCE</scope>
    <source>
        <strain evidence="9">CGMCC 1.12360</strain>
    </source>
</reference>
<dbReference type="GO" id="GO:0005886">
    <property type="term" value="C:plasma membrane"/>
    <property type="evidence" value="ECO:0007669"/>
    <property type="project" value="UniProtKB-SubCell"/>
</dbReference>
<keyword evidence="7 8" id="KW-0464">Manganese</keyword>
<feature type="transmembrane region" description="Helical" evidence="8">
    <location>
        <begin position="40"/>
        <end position="60"/>
    </location>
</feature>
<comment type="subcellular location">
    <subcellularLocation>
        <location evidence="8">Cell membrane</location>
        <topology evidence="8">Multi-pass membrane protein</topology>
    </subcellularLocation>
</comment>